<keyword evidence="15" id="KW-1207">Sterol metabolism</keyword>
<dbReference type="GO" id="GO:0016132">
    <property type="term" value="P:brassinosteroid biosynthetic process"/>
    <property type="evidence" value="ECO:0007669"/>
    <property type="project" value="TreeGrafter"/>
</dbReference>
<evidence type="ECO:0000256" key="21">
    <source>
        <dbReference type="SAM" id="Phobius"/>
    </source>
</evidence>
<name>A0A7S0ZZI4_NOCSC</name>
<dbReference type="Pfam" id="PF01222">
    <property type="entry name" value="ERG4_ERG24"/>
    <property type="match status" value="1"/>
</dbReference>
<evidence type="ECO:0000256" key="6">
    <source>
        <dbReference type="ARBA" id="ARBA00022778"/>
    </source>
</evidence>
<evidence type="ECO:0000256" key="7">
    <source>
        <dbReference type="ARBA" id="ARBA00022824"/>
    </source>
</evidence>
<evidence type="ECO:0000256" key="20">
    <source>
        <dbReference type="SAM" id="MobiDB-lite"/>
    </source>
</evidence>
<evidence type="ECO:0000256" key="3">
    <source>
        <dbReference type="ARBA" id="ARBA00022516"/>
    </source>
</evidence>
<proteinExistence type="inferred from homology"/>
<dbReference type="InterPro" id="IPR001171">
    <property type="entry name" value="ERG24_DHCR-like"/>
</dbReference>
<feature type="transmembrane region" description="Helical" evidence="21">
    <location>
        <begin position="185"/>
        <end position="202"/>
    </location>
</feature>
<keyword evidence="6" id="KW-0152">Cholesterol biosynthesis</keyword>
<dbReference type="Gene3D" id="1.20.120.1630">
    <property type="match status" value="1"/>
</dbReference>
<feature type="compositionally biased region" description="Basic and acidic residues" evidence="20">
    <location>
        <begin position="19"/>
        <end position="37"/>
    </location>
</feature>
<dbReference type="GO" id="GO:0006695">
    <property type="term" value="P:cholesterol biosynthetic process"/>
    <property type="evidence" value="ECO:0007669"/>
    <property type="project" value="UniProtKB-KW"/>
</dbReference>
<feature type="region of interest" description="Disordered" evidence="20">
    <location>
        <begin position="1"/>
        <end position="39"/>
    </location>
</feature>
<organism evidence="22">
    <name type="scientific">Noctiluca scintillans</name>
    <name type="common">Sea sparkle</name>
    <name type="synonym">Red tide dinoflagellate</name>
    <dbReference type="NCBI Taxonomy" id="2966"/>
    <lineage>
        <taxon>Eukaryota</taxon>
        <taxon>Sar</taxon>
        <taxon>Alveolata</taxon>
        <taxon>Dinophyceae</taxon>
        <taxon>Noctilucales</taxon>
        <taxon>Noctilucaceae</taxon>
        <taxon>Noctiluca</taxon>
    </lineage>
</organism>
<evidence type="ECO:0000256" key="18">
    <source>
        <dbReference type="ARBA" id="ARBA00039984"/>
    </source>
</evidence>
<keyword evidence="13" id="KW-0443">Lipid metabolism</keyword>
<feature type="transmembrane region" description="Helical" evidence="21">
    <location>
        <begin position="335"/>
        <end position="356"/>
    </location>
</feature>
<comment type="similarity">
    <text evidence="2">Belongs to the ERG4/ERG24 family.</text>
</comment>
<keyword evidence="12" id="KW-0756">Sterol biosynthesis</keyword>
<keyword evidence="5 21" id="KW-0812">Transmembrane</keyword>
<keyword evidence="9" id="KW-0752">Steroid biosynthesis</keyword>
<evidence type="ECO:0000313" key="22">
    <source>
        <dbReference type="EMBL" id="CAD8837217.1"/>
    </source>
</evidence>
<evidence type="ECO:0000256" key="12">
    <source>
        <dbReference type="ARBA" id="ARBA00023011"/>
    </source>
</evidence>
<evidence type="ECO:0000256" key="17">
    <source>
        <dbReference type="ARBA" id="ARBA00038851"/>
    </source>
</evidence>
<dbReference type="PROSITE" id="PS01017">
    <property type="entry name" value="STEROL_REDUCT_1"/>
    <property type="match status" value="1"/>
</dbReference>
<keyword evidence="10 21" id="KW-1133">Transmembrane helix</keyword>
<dbReference type="EC" id="1.3.1.21" evidence="17"/>
<gene>
    <name evidence="22" type="ORF">NSCI0253_LOCUS11565</name>
</gene>
<feature type="transmembrane region" description="Helical" evidence="21">
    <location>
        <begin position="51"/>
        <end position="72"/>
    </location>
</feature>
<evidence type="ECO:0000256" key="8">
    <source>
        <dbReference type="ARBA" id="ARBA00022857"/>
    </source>
</evidence>
<keyword evidence="8" id="KW-0521">NADP</keyword>
<feature type="transmembrane region" description="Helical" evidence="21">
    <location>
        <begin position="152"/>
        <end position="173"/>
    </location>
</feature>
<dbReference type="PANTHER" id="PTHR21257">
    <property type="entry name" value="DELTA(14)-STEROL REDUCTASE"/>
    <property type="match status" value="1"/>
</dbReference>
<keyword evidence="14 21" id="KW-0472">Membrane</keyword>
<dbReference type="GO" id="GO:0047598">
    <property type="term" value="F:7-dehydrocholesterol reductase activity"/>
    <property type="evidence" value="ECO:0007669"/>
    <property type="project" value="UniProtKB-EC"/>
</dbReference>
<evidence type="ECO:0000256" key="9">
    <source>
        <dbReference type="ARBA" id="ARBA00022955"/>
    </source>
</evidence>
<keyword evidence="7" id="KW-0256">Endoplasmic reticulum</keyword>
<dbReference type="GO" id="GO:0005789">
    <property type="term" value="C:endoplasmic reticulum membrane"/>
    <property type="evidence" value="ECO:0007669"/>
    <property type="project" value="UniProtKB-SubCell"/>
</dbReference>
<sequence length="483" mass="53924">MPAAGRSASPAVTNRRPHAATEKSEESASPSDAKDAEQGANWSSAMGAGSIVPLVLVVTSPLLCNFMAFISMSPELSEPTLSAFTTYCTNLGWTDALTNVLYTFCLPSNVEAWTFFGVFMLLAAFLCLMPGSTRYGPATATGHVPKYTDNGLLHCFLFSAVFFGCSNLGAGLYDVGVIYDVFPPLIGALNITGLLFCLFLYVKGLSFPSTKDCGSSGSIVIDYYWGTELYPRFLGLDVKRLVNCRFSMTFWMLAGLSFTYRSFTIHGSVDYGLLLSAVSQYLYLVKFFAWEIGYMRSIDIIVDRAGFYETWGCLVWVPSLYTLHTRVLVRAPSHLSLEVSVALFVLSLVGVFLNFWADKQREWFREANGEMNIFGRKAEFVRAEYSVVENGKLVKKTSLLLASGFWGVARHFHYLFELTAAWSWGLLGNPLINGAVPLFYPIFLTILLFDRARRDEEKCLKKYGEDYKKYAALVRYYIIPGIY</sequence>
<protein>
    <recommendedName>
        <fullName evidence="18">7-dehydrocholesterol reductase</fullName>
        <ecNumber evidence="17">1.3.1.21</ecNumber>
    </recommendedName>
    <alternativeName>
        <fullName evidence="19">Sterol Delta(7)-reductase</fullName>
    </alternativeName>
</protein>
<dbReference type="PANTHER" id="PTHR21257:SF38">
    <property type="entry name" value="7-DEHYDROCHOLESTEROL REDUCTASE"/>
    <property type="match status" value="1"/>
</dbReference>
<evidence type="ECO:0000256" key="15">
    <source>
        <dbReference type="ARBA" id="ARBA00023166"/>
    </source>
</evidence>
<dbReference type="AlphaFoldDB" id="A0A7S0ZZI4"/>
<reference evidence="22" key="1">
    <citation type="submission" date="2021-01" db="EMBL/GenBank/DDBJ databases">
        <authorList>
            <person name="Corre E."/>
            <person name="Pelletier E."/>
            <person name="Niang G."/>
            <person name="Scheremetjew M."/>
            <person name="Finn R."/>
            <person name="Kale V."/>
            <person name="Holt S."/>
            <person name="Cochrane G."/>
            <person name="Meng A."/>
            <person name="Brown T."/>
            <person name="Cohen L."/>
        </authorList>
    </citation>
    <scope>NUCLEOTIDE SEQUENCE</scope>
</reference>
<evidence type="ECO:0000256" key="1">
    <source>
        <dbReference type="ARBA" id="ARBA00004477"/>
    </source>
</evidence>
<comment type="subcellular location">
    <subcellularLocation>
        <location evidence="1">Endoplasmic reticulum membrane</location>
        <topology evidence="1">Multi-pass membrane protein</topology>
    </subcellularLocation>
</comment>
<keyword evidence="11" id="KW-0560">Oxidoreductase</keyword>
<dbReference type="InterPro" id="IPR018083">
    <property type="entry name" value="Sterol_reductase_CS"/>
</dbReference>
<dbReference type="EMBL" id="HBFQ01016658">
    <property type="protein sequence ID" value="CAD8837217.1"/>
    <property type="molecule type" value="Transcribed_RNA"/>
</dbReference>
<evidence type="ECO:0000256" key="11">
    <source>
        <dbReference type="ARBA" id="ARBA00023002"/>
    </source>
</evidence>
<evidence type="ECO:0000256" key="4">
    <source>
        <dbReference type="ARBA" id="ARBA00022548"/>
    </source>
</evidence>
<evidence type="ECO:0000256" key="16">
    <source>
        <dbReference type="ARBA" id="ARBA00023221"/>
    </source>
</evidence>
<evidence type="ECO:0000256" key="2">
    <source>
        <dbReference type="ARBA" id="ARBA00005402"/>
    </source>
</evidence>
<keyword evidence="4" id="KW-0153">Cholesterol metabolism</keyword>
<feature type="transmembrane region" description="Helical" evidence="21">
    <location>
        <begin position="112"/>
        <end position="131"/>
    </location>
</feature>
<evidence type="ECO:0000256" key="19">
    <source>
        <dbReference type="ARBA" id="ARBA00042688"/>
    </source>
</evidence>
<feature type="transmembrane region" description="Helical" evidence="21">
    <location>
        <begin position="242"/>
        <end position="260"/>
    </location>
</feature>
<evidence type="ECO:0000256" key="5">
    <source>
        <dbReference type="ARBA" id="ARBA00022692"/>
    </source>
</evidence>
<keyword evidence="16" id="KW-0753">Steroid metabolism</keyword>
<feature type="transmembrane region" description="Helical" evidence="21">
    <location>
        <begin position="272"/>
        <end position="293"/>
    </location>
</feature>
<evidence type="ECO:0000256" key="13">
    <source>
        <dbReference type="ARBA" id="ARBA00023098"/>
    </source>
</evidence>
<evidence type="ECO:0000256" key="14">
    <source>
        <dbReference type="ARBA" id="ARBA00023136"/>
    </source>
</evidence>
<evidence type="ECO:0000256" key="10">
    <source>
        <dbReference type="ARBA" id="ARBA00022989"/>
    </source>
</evidence>
<keyword evidence="3" id="KW-0444">Lipid biosynthesis</keyword>
<feature type="transmembrane region" description="Helical" evidence="21">
    <location>
        <begin position="431"/>
        <end position="449"/>
    </location>
</feature>
<accession>A0A7S0ZZI4</accession>